<sequence length="90" mass="10473">MSIDEHNPAAATLTNLEICQAACEQDRAIEVDDYDGDECVEGNPPYLDIRSTNFKKQHDYKQYITELLRNNCRQATINEFLIVIFELNYR</sequence>
<reference evidence="1 2" key="1">
    <citation type="journal article" date="2019" name="Sci. Rep.">
        <title>Orb-weaving spider Araneus ventricosus genome elucidates the spidroin gene catalogue.</title>
        <authorList>
            <person name="Kono N."/>
            <person name="Nakamura H."/>
            <person name="Ohtoshi R."/>
            <person name="Moran D.A.P."/>
            <person name="Shinohara A."/>
            <person name="Yoshida Y."/>
            <person name="Fujiwara M."/>
            <person name="Mori M."/>
            <person name="Tomita M."/>
            <person name="Arakawa K."/>
        </authorList>
    </citation>
    <scope>NUCLEOTIDE SEQUENCE [LARGE SCALE GENOMIC DNA]</scope>
</reference>
<evidence type="ECO:0000313" key="2">
    <source>
        <dbReference type="Proteomes" id="UP000499080"/>
    </source>
</evidence>
<evidence type="ECO:0000313" key="1">
    <source>
        <dbReference type="EMBL" id="GBN53318.1"/>
    </source>
</evidence>
<protein>
    <submittedName>
        <fullName evidence="1">Uncharacterized protein</fullName>
    </submittedName>
</protein>
<dbReference type="Proteomes" id="UP000499080">
    <property type="component" value="Unassembled WGS sequence"/>
</dbReference>
<dbReference type="AlphaFoldDB" id="A0A4Y2PMY2"/>
<name>A0A4Y2PMY2_ARAVE</name>
<dbReference type="EMBL" id="BGPR01011860">
    <property type="protein sequence ID" value="GBN53318.1"/>
    <property type="molecule type" value="Genomic_DNA"/>
</dbReference>
<keyword evidence="2" id="KW-1185">Reference proteome</keyword>
<proteinExistence type="predicted"/>
<organism evidence="1 2">
    <name type="scientific">Araneus ventricosus</name>
    <name type="common">Orbweaver spider</name>
    <name type="synonym">Epeira ventricosa</name>
    <dbReference type="NCBI Taxonomy" id="182803"/>
    <lineage>
        <taxon>Eukaryota</taxon>
        <taxon>Metazoa</taxon>
        <taxon>Ecdysozoa</taxon>
        <taxon>Arthropoda</taxon>
        <taxon>Chelicerata</taxon>
        <taxon>Arachnida</taxon>
        <taxon>Araneae</taxon>
        <taxon>Araneomorphae</taxon>
        <taxon>Entelegynae</taxon>
        <taxon>Araneoidea</taxon>
        <taxon>Araneidae</taxon>
        <taxon>Araneus</taxon>
    </lineage>
</organism>
<accession>A0A4Y2PMY2</accession>
<gene>
    <name evidence="1" type="ORF">AVEN_72060_1</name>
</gene>
<comment type="caution">
    <text evidence="1">The sequence shown here is derived from an EMBL/GenBank/DDBJ whole genome shotgun (WGS) entry which is preliminary data.</text>
</comment>
<dbReference type="OrthoDB" id="6617542at2759"/>